<accession>A9IC58</accession>
<dbReference type="SUPFAM" id="SSF53474">
    <property type="entry name" value="alpha/beta-Hydrolases"/>
    <property type="match status" value="1"/>
</dbReference>
<gene>
    <name evidence="3" type="ordered locus">Bpet1192</name>
</gene>
<evidence type="ECO:0000259" key="2">
    <source>
        <dbReference type="SMART" id="SM00939"/>
    </source>
</evidence>
<keyword evidence="4" id="KW-1185">Reference proteome</keyword>
<dbReference type="Gene3D" id="1.10.3020.20">
    <property type="match status" value="1"/>
</dbReference>
<dbReference type="InterPro" id="IPR013736">
    <property type="entry name" value="Xaa-Pro_dipept_C"/>
</dbReference>
<keyword evidence="1" id="KW-0378">Hydrolase</keyword>
<feature type="domain" description="Xaa-Pro dipeptidyl-peptidase C-terminal" evidence="2">
    <location>
        <begin position="314"/>
        <end position="566"/>
    </location>
</feature>
<evidence type="ECO:0000256" key="1">
    <source>
        <dbReference type="ARBA" id="ARBA00022801"/>
    </source>
</evidence>
<dbReference type="PANTHER" id="PTHR43056:SF10">
    <property type="entry name" value="COCE_NOND FAMILY, PUTATIVE (AFU_ORTHOLOGUE AFUA_7G00600)-RELATED"/>
    <property type="match status" value="1"/>
</dbReference>
<dbReference type="NCBIfam" id="TIGR00976">
    <property type="entry name" value="CocE_NonD"/>
    <property type="match status" value="1"/>
</dbReference>
<dbReference type="Proteomes" id="UP000001225">
    <property type="component" value="Chromosome"/>
</dbReference>
<dbReference type="InterPro" id="IPR005674">
    <property type="entry name" value="CocE/Ser_esterase"/>
</dbReference>
<reference evidence="3 4" key="1">
    <citation type="journal article" date="2008" name="BMC Genomics">
        <title>The missing link: Bordetella petrii is endowed with both the metabolic versatility of environmental bacteria and virulence traits of pathogenic Bordetellae.</title>
        <authorList>
            <person name="Gross R."/>
            <person name="Guzman C.A."/>
            <person name="Sebaihia M."/>
            <person name="Martins Dos Santos V.A."/>
            <person name="Pieper D.H."/>
            <person name="Koebnik R."/>
            <person name="Lechner M."/>
            <person name="Bartels D."/>
            <person name="Buhrmester J."/>
            <person name="Choudhuri J.V."/>
            <person name="Ebensen T."/>
            <person name="Gaigalat L."/>
            <person name="Herrmann S."/>
            <person name="Khachane A.N."/>
            <person name="Larisch C."/>
            <person name="Link S."/>
            <person name="Linke B."/>
            <person name="Meyer F."/>
            <person name="Mormann S."/>
            <person name="Nakunst D."/>
            <person name="Rueckert C."/>
            <person name="Schneiker-Bekel S."/>
            <person name="Schulze K."/>
            <person name="Vorhoelter F.J."/>
            <person name="Yevsa T."/>
            <person name="Engle J.T."/>
            <person name="Goldman W.E."/>
            <person name="Puehler A."/>
            <person name="Goebel U.B."/>
            <person name="Goesmann A."/>
            <person name="Bloecker H."/>
            <person name="Kaiser O."/>
            <person name="Martinez-Arias R."/>
        </authorList>
    </citation>
    <scope>NUCLEOTIDE SEQUENCE [LARGE SCALE GENOMIC DNA]</scope>
    <source>
        <strain evidence="4">ATCC BAA-461 / DSM 12804 / CCUG 43448 / CIP 107267 / Se-1111R</strain>
    </source>
</reference>
<dbReference type="SMART" id="SM00939">
    <property type="entry name" value="PepX_C"/>
    <property type="match status" value="1"/>
</dbReference>
<evidence type="ECO:0000313" key="3">
    <source>
        <dbReference type="EMBL" id="CAP41526.1"/>
    </source>
</evidence>
<organism evidence="3 4">
    <name type="scientific">Bordetella petrii (strain ATCC BAA-461 / DSM 12804 / CCUG 43448 / CIP 107267 / Se-1111R)</name>
    <dbReference type="NCBI Taxonomy" id="340100"/>
    <lineage>
        <taxon>Bacteria</taxon>
        <taxon>Pseudomonadati</taxon>
        <taxon>Pseudomonadota</taxon>
        <taxon>Betaproteobacteria</taxon>
        <taxon>Burkholderiales</taxon>
        <taxon>Alcaligenaceae</taxon>
        <taxon>Bordetella</taxon>
    </lineage>
</organism>
<dbReference type="EMBL" id="AM902716">
    <property type="protein sequence ID" value="CAP41526.1"/>
    <property type="molecule type" value="Genomic_DNA"/>
</dbReference>
<dbReference type="Gene3D" id="3.40.50.1820">
    <property type="entry name" value="alpha/beta hydrolase"/>
    <property type="match status" value="1"/>
</dbReference>
<dbReference type="Pfam" id="PF08530">
    <property type="entry name" value="PepX_C"/>
    <property type="match status" value="1"/>
</dbReference>
<dbReference type="PANTHER" id="PTHR43056">
    <property type="entry name" value="PEPTIDASE S9 PROLYL OLIGOPEPTIDASE"/>
    <property type="match status" value="1"/>
</dbReference>
<dbReference type="SUPFAM" id="SSF49785">
    <property type="entry name" value="Galactose-binding domain-like"/>
    <property type="match status" value="1"/>
</dbReference>
<dbReference type="eggNOG" id="COG2936">
    <property type="taxonomic scope" value="Bacteria"/>
</dbReference>
<dbReference type="AlphaFoldDB" id="A9IC58"/>
<proteinExistence type="predicted"/>
<name>A9IC58_BORPD</name>
<dbReference type="InterPro" id="IPR029058">
    <property type="entry name" value="AB_hydrolase_fold"/>
</dbReference>
<sequence>MQNQEQMIVEWDVAIAMDDGLTLRADVFRPRGDERVPVLLSYGPYGKGLAFQEGYPTAWEIMAREHPDTVTGTSNRYQNWETADPEKWVPHGYALLRIDSRGAGRSPGYLDPHSPREIDDIVQCIAWAAQQPWSNGKVGMSGISYYASNQWRAAARRPQGLAAICVWEGYHDRYRDATRHGGMLCSFSRNWAEMQVRTVQHGRGERGARSAITGELVAGLETLAEDVLAVQRANLWPAFQREHLDGPVYQERTAKLEDIDVPLLSCGNWGGQGLHLRGNVEGFLQAGSRQKWLEMHGGTRWAVYYTDYAVELQRRFFDHFLKGADNGWNSTPAVRLQVRHIDHFVERFEYEWPLARTQWQRLYLHPDGSLREDMPPGMARLDYDPQASGQRFVSAPFRETTEITGPSAVKLFLSSQTEDADVFIVLHLIDPAGEEVTFQGALDPHTPIAQGWLRASQRELDIQRSLPYRPYHTHANVQPLEPGVPVELDVEVLPTSIVVPAGYRIGLSVLGKDYEHAGEGASLSNMKNVMRGCGPFLHDDEGDRPAHIYGGRCSLHFDGEAAPYVLLPFIPAA</sequence>
<dbReference type="KEGG" id="bpt:Bpet1192"/>
<protein>
    <recommendedName>
        <fullName evidence="2">Xaa-Pro dipeptidyl-peptidase C-terminal domain-containing protein</fullName>
    </recommendedName>
</protein>
<evidence type="ECO:0000313" key="4">
    <source>
        <dbReference type="Proteomes" id="UP000001225"/>
    </source>
</evidence>
<dbReference type="Gene3D" id="2.60.120.260">
    <property type="entry name" value="Galactose-binding domain-like"/>
    <property type="match status" value="1"/>
</dbReference>
<dbReference type="Pfam" id="PF02129">
    <property type="entry name" value="Peptidase_S15"/>
    <property type="match status" value="1"/>
</dbReference>
<dbReference type="InterPro" id="IPR050585">
    <property type="entry name" value="Xaa-Pro_dipeptidyl-ppase/CocE"/>
</dbReference>
<dbReference type="GO" id="GO:0008239">
    <property type="term" value="F:dipeptidyl-peptidase activity"/>
    <property type="evidence" value="ECO:0007669"/>
    <property type="project" value="InterPro"/>
</dbReference>
<dbReference type="STRING" id="94624.Bpet1192"/>
<dbReference type="InterPro" id="IPR008979">
    <property type="entry name" value="Galactose-bd-like_sf"/>
</dbReference>
<dbReference type="InterPro" id="IPR000383">
    <property type="entry name" value="Xaa-Pro-like_dom"/>
</dbReference>